<keyword evidence="5" id="KW-1185">Reference proteome</keyword>
<name>A0A7M7HL71_STRPU</name>
<organism evidence="4 5">
    <name type="scientific">Strongylocentrotus purpuratus</name>
    <name type="common">Purple sea urchin</name>
    <dbReference type="NCBI Taxonomy" id="7668"/>
    <lineage>
        <taxon>Eukaryota</taxon>
        <taxon>Metazoa</taxon>
        <taxon>Echinodermata</taxon>
        <taxon>Eleutherozoa</taxon>
        <taxon>Echinozoa</taxon>
        <taxon>Echinoidea</taxon>
        <taxon>Euechinoidea</taxon>
        <taxon>Echinacea</taxon>
        <taxon>Camarodonta</taxon>
        <taxon>Echinidea</taxon>
        <taxon>Strongylocentrotidae</taxon>
        <taxon>Strongylocentrotus</taxon>
    </lineage>
</organism>
<reference evidence="5" key="1">
    <citation type="submission" date="2015-02" db="EMBL/GenBank/DDBJ databases">
        <title>Genome sequencing for Strongylocentrotus purpuratus.</title>
        <authorList>
            <person name="Murali S."/>
            <person name="Liu Y."/>
            <person name="Vee V."/>
            <person name="English A."/>
            <person name="Wang M."/>
            <person name="Skinner E."/>
            <person name="Han Y."/>
            <person name="Muzny D.M."/>
            <person name="Worley K.C."/>
            <person name="Gibbs R.A."/>
        </authorList>
    </citation>
    <scope>NUCLEOTIDE SEQUENCE</scope>
</reference>
<keyword evidence="2" id="KW-0812">Transmembrane</keyword>
<dbReference type="InParanoid" id="A0A7M7HL71"/>
<protein>
    <submittedName>
        <fullName evidence="4">Uncharacterized protein</fullName>
    </submittedName>
</protein>
<keyword evidence="2" id="KW-0472">Membrane</keyword>
<evidence type="ECO:0000256" key="2">
    <source>
        <dbReference type="SAM" id="Phobius"/>
    </source>
</evidence>
<evidence type="ECO:0000313" key="5">
    <source>
        <dbReference type="Proteomes" id="UP000007110"/>
    </source>
</evidence>
<feature type="compositionally biased region" description="Acidic residues" evidence="1">
    <location>
        <begin position="61"/>
        <end position="71"/>
    </location>
</feature>
<feature type="chain" id="PRO_5029880647" evidence="3">
    <location>
        <begin position="24"/>
        <end position="155"/>
    </location>
</feature>
<evidence type="ECO:0000256" key="3">
    <source>
        <dbReference type="SAM" id="SignalP"/>
    </source>
</evidence>
<dbReference type="OMA" id="MFGRASG"/>
<dbReference type="EnsemblMetazoa" id="XM_011670863">
    <property type="protein sequence ID" value="XP_011669165"/>
    <property type="gene ID" value="LOC105440560"/>
</dbReference>
<feature type="region of interest" description="Disordered" evidence="1">
    <location>
        <begin position="39"/>
        <end position="85"/>
    </location>
</feature>
<dbReference type="GeneID" id="105440560"/>
<evidence type="ECO:0000313" key="4">
    <source>
        <dbReference type="EnsemblMetazoa" id="XP_011669165"/>
    </source>
</evidence>
<dbReference type="AlphaFoldDB" id="A0A7M7HL71"/>
<keyword evidence="3" id="KW-0732">Signal</keyword>
<reference evidence="4" key="2">
    <citation type="submission" date="2021-01" db="UniProtKB">
        <authorList>
            <consortium name="EnsemblMetazoa"/>
        </authorList>
    </citation>
    <scope>IDENTIFICATION</scope>
</reference>
<accession>A0A7M7HL71</accession>
<evidence type="ECO:0000256" key="1">
    <source>
        <dbReference type="SAM" id="MobiDB-lite"/>
    </source>
</evidence>
<dbReference type="Proteomes" id="UP000007110">
    <property type="component" value="Unassembled WGS sequence"/>
</dbReference>
<feature type="signal peptide" evidence="3">
    <location>
        <begin position="1"/>
        <end position="23"/>
    </location>
</feature>
<dbReference type="KEGG" id="spu:105440560"/>
<feature type="compositionally biased region" description="Low complexity" evidence="1">
    <location>
        <begin position="48"/>
        <end position="60"/>
    </location>
</feature>
<sequence length="155" mass="15781">MSSTGKMLGLCCLLFVFCLMTEARRGAVNRVHAPQKQTMVDMVPMNGSSSLSGSMSSESSESSETDSDNDVDTATNDAAAPAAGVGAPVQVAGGNQVAGNMLPNTRARDQNVMFGRASGSSGQAVGIAVAVVGLVAVVVAGAVFAIRRQRRANFA</sequence>
<dbReference type="RefSeq" id="XP_011669165.1">
    <property type="nucleotide sequence ID" value="XM_011670863.2"/>
</dbReference>
<feature type="transmembrane region" description="Helical" evidence="2">
    <location>
        <begin position="124"/>
        <end position="146"/>
    </location>
</feature>
<feature type="compositionally biased region" description="Low complexity" evidence="1">
    <location>
        <begin position="72"/>
        <end position="85"/>
    </location>
</feature>
<proteinExistence type="predicted"/>
<keyword evidence="2" id="KW-1133">Transmembrane helix</keyword>